<name>A0A6C0M5Q5_9ZZZZ</name>
<reference evidence="1" key="1">
    <citation type="journal article" date="2020" name="Nature">
        <title>Giant virus diversity and host interactions through global metagenomics.</title>
        <authorList>
            <person name="Schulz F."/>
            <person name="Roux S."/>
            <person name="Paez-Espino D."/>
            <person name="Jungbluth S."/>
            <person name="Walsh D.A."/>
            <person name="Denef V.J."/>
            <person name="McMahon K.D."/>
            <person name="Konstantinidis K.T."/>
            <person name="Eloe-Fadrosh E.A."/>
            <person name="Kyrpides N.C."/>
            <person name="Woyke T."/>
        </authorList>
    </citation>
    <scope>NUCLEOTIDE SEQUENCE</scope>
    <source>
        <strain evidence="1">GVMAG-S-1035124-57</strain>
    </source>
</reference>
<dbReference type="AlphaFoldDB" id="A0A6C0M5Q5"/>
<dbReference type="EMBL" id="MN740631">
    <property type="protein sequence ID" value="QHU36712.1"/>
    <property type="molecule type" value="Genomic_DNA"/>
</dbReference>
<protein>
    <submittedName>
        <fullName evidence="1">Uncharacterized protein</fullName>
    </submittedName>
</protein>
<sequence length="39" mass="4162">MLYAFIRSGMYPTTEGTGVIGPIMLIPPSASSLLFRVCA</sequence>
<evidence type="ECO:0000313" key="1">
    <source>
        <dbReference type="EMBL" id="QHU36712.1"/>
    </source>
</evidence>
<accession>A0A6C0M5Q5</accession>
<proteinExistence type="predicted"/>
<organism evidence="1">
    <name type="scientific">viral metagenome</name>
    <dbReference type="NCBI Taxonomy" id="1070528"/>
    <lineage>
        <taxon>unclassified sequences</taxon>
        <taxon>metagenomes</taxon>
        <taxon>organismal metagenomes</taxon>
    </lineage>
</organism>